<evidence type="ECO:0000313" key="4">
    <source>
        <dbReference type="Proteomes" id="UP001201980"/>
    </source>
</evidence>
<reference evidence="3" key="1">
    <citation type="submission" date="2022-07" db="EMBL/GenBank/DDBJ databases">
        <title>Draft genome sequence of Zalerion maritima ATCC 34329, a (micro)plastics degrading marine fungus.</title>
        <authorList>
            <person name="Paco A."/>
            <person name="Goncalves M.F.M."/>
            <person name="Rocha-Santos T.A.P."/>
            <person name="Alves A."/>
        </authorList>
    </citation>
    <scope>NUCLEOTIDE SEQUENCE</scope>
    <source>
        <strain evidence="3">ATCC 34329</strain>
    </source>
</reference>
<evidence type="ECO:0008006" key="5">
    <source>
        <dbReference type="Google" id="ProtNLM"/>
    </source>
</evidence>
<dbReference type="PANTHER" id="PTHR11941">
    <property type="entry name" value="ENOYL-COA HYDRATASE-RELATED"/>
    <property type="match status" value="1"/>
</dbReference>
<dbReference type="InterPro" id="IPR029045">
    <property type="entry name" value="ClpP/crotonase-like_dom_sf"/>
</dbReference>
<dbReference type="Gene3D" id="3.90.226.10">
    <property type="entry name" value="2-enoyl-CoA Hydratase, Chain A, domain 1"/>
    <property type="match status" value="1"/>
</dbReference>
<keyword evidence="2" id="KW-0456">Lyase</keyword>
<dbReference type="GO" id="GO:0006635">
    <property type="term" value="P:fatty acid beta-oxidation"/>
    <property type="evidence" value="ECO:0007669"/>
    <property type="project" value="TreeGrafter"/>
</dbReference>
<comment type="caution">
    <text evidence="3">The sequence shown here is derived from an EMBL/GenBank/DDBJ whole genome shotgun (WGS) entry which is preliminary data.</text>
</comment>
<organism evidence="3 4">
    <name type="scientific">Zalerion maritima</name>
    <dbReference type="NCBI Taxonomy" id="339359"/>
    <lineage>
        <taxon>Eukaryota</taxon>
        <taxon>Fungi</taxon>
        <taxon>Dikarya</taxon>
        <taxon>Ascomycota</taxon>
        <taxon>Pezizomycotina</taxon>
        <taxon>Sordariomycetes</taxon>
        <taxon>Lulworthiomycetidae</taxon>
        <taxon>Lulworthiales</taxon>
        <taxon>Lulworthiaceae</taxon>
        <taxon>Zalerion</taxon>
    </lineage>
</organism>
<sequence length="255" mass="27098">MAEPPVLATSPGPSIRVLAFNRPAKKNALSQALINVFLAQLWAACQDSDVRVIIITGSRELFSAGADINEISALDVGGARRTRYLADLCYGMKAVRKPMIAAVEGMACDIILASQSSRFGLPEVTIGLIPGAGGTQRLTVAVGKFRIGKELSKSLQAMKIILSGKLVSAADACLMGLVSETFDPGTVLANAVNLAKTIANNSSMAVVSAKQAVLRADDLGMDQEFERSLYYDTFGSKDKAEGVDAFLEKRQAQWV</sequence>
<dbReference type="SUPFAM" id="SSF52096">
    <property type="entry name" value="ClpP/crotonase"/>
    <property type="match status" value="1"/>
</dbReference>
<dbReference type="Pfam" id="PF00378">
    <property type="entry name" value="ECH_1"/>
    <property type="match status" value="1"/>
</dbReference>
<dbReference type="GO" id="GO:0005739">
    <property type="term" value="C:mitochondrion"/>
    <property type="evidence" value="ECO:0007669"/>
    <property type="project" value="TreeGrafter"/>
</dbReference>
<keyword evidence="4" id="KW-1185">Reference proteome</keyword>
<dbReference type="CDD" id="cd06558">
    <property type="entry name" value="crotonase-like"/>
    <property type="match status" value="1"/>
</dbReference>
<gene>
    <name evidence="3" type="ORF">MKZ38_003798</name>
</gene>
<name>A0AAD5RMF9_9PEZI</name>
<dbReference type="Gene3D" id="1.10.12.10">
    <property type="entry name" value="Lyase 2-enoyl-coa Hydratase, Chain A, domain 2"/>
    <property type="match status" value="1"/>
</dbReference>
<accession>A0AAD5RMF9</accession>
<protein>
    <recommendedName>
        <fullName evidence="5">Enoyl-CoA hydratase</fullName>
    </recommendedName>
</protein>
<proteinExistence type="inferred from homology"/>
<evidence type="ECO:0000256" key="2">
    <source>
        <dbReference type="ARBA" id="ARBA00023239"/>
    </source>
</evidence>
<dbReference type="PANTHER" id="PTHR11941:SF166">
    <property type="entry name" value="ENOYL-COA HYDRATASE_ISOMERASE FAMILY PROTEIN (AFU_ORTHOLOGUE AFUA_8G01210)"/>
    <property type="match status" value="1"/>
</dbReference>
<evidence type="ECO:0000313" key="3">
    <source>
        <dbReference type="EMBL" id="KAJ2898601.1"/>
    </source>
</evidence>
<dbReference type="InterPro" id="IPR014748">
    <property type="entry name" value="Enoyl-CoA_hydra_C"/>
</dbReference>
<comment type="similarity">
    <text evidence="1">Belongs to the enoyl-CoA hydratase/isomerase family.</text>
</comment>
<dbReference type="GO" id="GO:0016836">
    <property type="term" value="F:hydro-lyase activity"/>
    <property type="evidence" value="ECO:0007669"/>
    <property type="project" value="UniProtKB-ARBA"/>
</dbReference>
<dbReference type="Proteomes" id="UP001201980">
    <property type="component" value="Unassembled WGS sequence"/>
</dbReference>
<dbReference type="AlphaFoldDB" id="A0AAD5RMF9"/>
<dbReference type="InterPro" id="IPR001753">
    <property type="entry name" value="Enoyl-CoA_hydra/iso"/>
</dbReference>
<dbReference type="EMBL" id="JAKWBI020000224">
    <property type="protein sequence ID" value="KAJ2898601.1"/>
    <property type="molecule type" value="Genomic_DNA"/>
</dbReference>
<dbReference type="FunFam" id="1.10.12.10:FF:000001">
    <property type="entry name" value="Probable enoyl-CoA hydratase, mitochondrial"/>
    <property type="match status" value="1"/>
</dbReference>
<evidence type="ECO:0000256" key="1">
    <source>
        <dbReference type="ARBA" id="ARBA00005254"/>
    </source>
</evidence>